<organism evidence="5 6">
    <name type="scientific">Pseudonocardia autotrophica</name>
    <name type="common">Amycolata autotrophica</name>
    <name type="synonym">Nocardia autotrophica</name>
    <dbReference type="NCBI Taxonomy" id="2074"/>
    <lineage>
        <taxon>Bacteria</taxon>
        <taxon>Bacillati</taxon>
        <taxon>Actinomycetota</taxon>
        <taxon>Actinomycetes</taxon>
        <taxon>Pseudonocardiales</taxon>
        <taxon>Pseudonocardiaceae</taxon>
        <taxon>Pseudonocardia</taxon>
    </lineage>
</organism>
<dbReference type="OrthoDB" id="7946249at2"/>
<evidence type="ECO:0000256" key="2">
    <source>
        <dbReference type="ARBA" id="ARBA00022777"/>
    </source>
</evidence>
<dbReference type="Proteomes" id="UP000194360">
    <property type="component" value="Unassembled WGS sequence"/>
</dbReference>
<keyword evidence="2 5" id="KW-0418">Kinase</keyword>
<evidence type="ECO:0000256" key="1">
    <source>
        <dbReference type="ARBA" id="ARBA00022679"/>
    </source>
</evidence>
<keyword evidence="6" id="KW-1185">Reference proteome</keyword>
<dbReference type="RefSeq" id="WP_085916567.1">
    <property type="nucleotide sequence ID" value="NZ_AP018920.1"/>
</dbReference>
<dbReference type="AlphaFoldDB" id="A0A1Y2MHR2"/>
<evidence type="ECO:0000259" key="4">
    <source>
        <dbReference type="Pfam" id="PF00294"/>
    </source>
</evidence>
<dbReference type="GO" id="GO:0005829">
    <property type="term" value="C:cytosol"/>
    <property type="evidence" value="ECO:0007669"/>
    <property type="project" value="TreeGrafter"/>
</dbReference>
<comment type="caution">
    <text evidence="5">The sequence shown here is derived from an EMBL/GenBank/DDBJ whole genome shotgun (WGS) entry which is preliminary data.</text>
</comment>
<dbReference type="GO" id="GO:0016301">
    <property type="term" value="F:kinase activity"/>
    <property type="evidence" value="ECO:0007669"/>
    <property type="project" value="UniProtKB-KW"/>
</dbReference>
<dbReference type="InterPro" id="IPR011611">
    <property type="entry name" value="PfkB_dom"/>
</dbReference>
<accession>A0A1Y2MHR2</accession>
<dbReference type="PANTHER" id="PTHR10584">
    <property type="entry name" value="SUGAR KINASE"/>
    <property type="match status" value="1"/>
</dbReference>
<reference evidence="5 6" key="1">
    <citation type="submission" date="2016-09" db="EMBL/GenBank/DDBJ databases">
        <title>Pseudonocardia autotrophica DSM535, a candidate organism with high potential of specific P450 cytochromes.</title>
        <authorList>
            <person name="Grumaz C."/>
            <person name="Vainshtein Y."/>
            <person name="Kirstahler P."/>
            <person name="Sohn K."/>
        </authorList>
    </citation>
    <scope>NUCLEOTIDE SEQUENCE [LARGE SCALE GENOMIC DNA]</scope>
    <source>
        <strain evidence="5 6">DSM 535</strain>
    </source>
</reference>
<dbReference type="InterPro" id="IPR029056">
    <property type="entry name" value="Ribokinase-like"/>
</dbReference>
<protein>
    <submittedName>
        <fullName evidence="5">Putative sugar kinase YdjH</fullName>
        <ecNumber evidence="5">2.7.1.-</ecNumber>
    </submittedName>
</protein>
<dbReference type="SUPFAM" id="SSF53613">
    <property type="entry name" value="Ribokinase-like"/>
    <property type="match status" value="1"/>
</dbReference>
<dbReference type="STRING" id="2074.BG845_06521"/>
<dbReference type="PANTHER" id="PTHR10584:SF166">
    <property type="entry name" value="RIBOKINASE"/>
    <property type="match status" value="1"/>
</dbReference>
<feature type="domain" description="Carbohydrate kinase PfkB" evidence="4">
    <location>
        <begin position="3"/>
        <end position="293"/>
    </location>
</feature>
<dbReference type="EMBL" id="MIGB01000066">
    <property type="protein sequence ID" value="OSY34790.1"/>
    <property type="molecule type" value="Genomic_DNA"/>
</dbReference>
<gene>
    <name evidence="5" type="primary">ydjH_2</name>
    <name evidence="5" type="ORF">BG845_06521</name>
</gene>
<sequence>MRIVCLGAHILDVLGRPVVDIPPGQGRRVLDEIRVTAAGTAGGTAVDLAKLGAEVTGIGPIGDDVSGRLLRELLGEHGVDTSGLAVRAGQATPSTILPVRPNGERPALHAPGAMGRLTLADVDLDLVAAADVLHVGGPDVLGDFTVDGLPTVLRHARAHATTVSMDLLSVGRDGLFDELATLWPLVDHFLPNDDQLRSLIGTDDLVDAAGTVRRAGTGTVIVTCGADGALVCSGDGTTRVPAHEVAVIDTTGCGDAFTAGFLVGRLRGESLLDAARLGTAAAAQVAQGLGSDAGIRDLPSTLALRDAHGTASGTADGRVRPSGTASGAEVG</sequence>
<evidence type="ECO:0000313" key="5">
    <source>
        <dbReference type="EMBL" id="OSY34790.1"/>
    </source>
</evidence>
<dbReference type="EC" id="2.7.1.-" evidence="5"/>
<feature type="region of interest" description="Disordered" evidence="3">
    <location>
        <begin position="308"/>
        <end position="331"/>
    </location>
</feature>
<proteinExistence type="predicted"/>
<evidence type="ECO:0000313" key="6">
    <source>
        <dbReference type="Proteomes" id="UP000194360"/>
    </source>
</evidence>
<dbReference type="Gene3D" id="3.40.1190.20">
    <property type="match status" value="1"/>
</dbReference>
<evidence type="ECO:0000256" key="3">
    <source>
        <dbReference type="SAM" id="MobiDB-lite"/>
    </source>
</evidence>
<dbReference type="Pfam" id="PF00294">
    <property type="entry name" value="PfkB"/>
    <property type="match status" value="1"/>
</dbReference>
<keyword evidence="1 5" id="KW-0808">Transferase</keyword>
<name>A0A1Y2MHR2_PSEAH</name>